<organism evidence="1 2">
    <name type="scientific">Scortum barcoo</name>
    <name type="common">barcoo grunter</name>
    <dbReference type="NCBI Taxonomy" id="214431"/>
    <lineage>
        <taxon>Eukaryota</taxon>
        <taxon>Metazoa</taxon>
        <taxon>Chordata</taxon>
        <taxon>Craniata</taxon>
        <taxon>Vertebrata</taxon>
        <taxon>Euteleostomi</taxon>
        <taxon>Actinopterygii</taxon>
        <taxon>Neopterygii</taxon>
        <taxon>Teleostei</taxon>
        <taxon>Neoteleostei</taxon>
        <taxon>Acanthomorphata</taxon>
        <taxon>Eupercaria</taxon>
        <taxon>Centrarchiformes</taxon>
        <taxon>Terapontoidei</taxon>
        <taxon>Terapontidae</taxon>
        <taxon>Scortum</taxon>
    </lineage>
</organism>
<keyword evidence="2" id="KW-1185">Reference proteome</keyword>
<comment type="caution">
    <text evidence="1">The sequence shown here is derived from an EMBL/GenBank/DDBJ whole genome shotgun (WGS) entry which is preliminary data.</text>
</comment>
<evidence type="ECO:0000313" key="1">
    <source>
        <dbReference type="EMBL" id="KAI3352245.1"/>
    </source>
</evidence>
<dbReference type="Proteomes" id="UP000831701">
    <property type="component" value="Chromosome 23"/>
</dbReference>
<name>A0ACB8VA61_9TELE</name>
<proteinExistence type="predicted"/>
<evidence type="ECO:0000313" key="2">
    <source>
        <dbReference type="Proteomes" id="UP000831701"/>
    </source>
</evidence>
<protein>
    <submittedName>
        <fullName evidence="1">Uncharacterized protein</fullName>
    </submittedName>
</protein>
<reference evidence="1" key="1">
    <citation type="submission" date="2022-04" db="EMBL/GenBank/DDBJ databases">
        <title>Jade perch genome.</title>
        <authorList>
            <person name="Chao B."/>
        </authorList>
    </citation>
    <scope>NUCLEOTIDE SEQUENCE</scope>
    <source>
        <strain evidence="1">CB-2022</strain>
    </source>
</reference>
<sequence>MDVLQDSSHTMWGLNARLRGFLEQVNRLQETNRRLEAQIADWGVRSTSRSRDWSQQEQTVKELRAQVGKLLMENAQLALQSDSMKSRAAAIQARCETEERNNMHLEQQVALLREARRKADQSSVMLQAELRRSMTELQEMHQEFEAARALELQRAGSCDALLVTAAQAAAGGEEEDGTGMELTQLLDRIRAQCDQSRIPGPGERHLSPGALSNPLPGLVGPSRSGAAAAASRTHGGVLSEEEAAWAQVSLGGAALREARAELAEARKQWHSLQVEIETLHAMEKGLESSLKNTQQLYSNQLQDLSQVIAGLERELEQVRAGLATQRQRHSQLLNTKMRLEREITTYRRLLEREEGRYMGRHGQPMGLQPWRSSMEEPKENGLENGFSDPAVTPDEPKSEHLPEIPPLLPADNGLKKSILHRHQSLVILTEPEQDKDLPISTVKTQEILQGNVVQESAEGHGTIDPPWIKEEQGPLRRPGLMRYLGPTLEPGLGLGLAGERLVAGSLPTGPGRAQPEMATWARLPVGSPPAGRSMRGRCNVVWVAVVAGGLGRPNPWTKTLAIGTWNVTSLGGKEPELKVREVERYRLEIVGLTSTHSLGSGTQLLERGWTLHYSGVAQGERRRAGVGLIIAPQLSRHVLEFTPVNERVASLRLRVGV</sequence>
<accession>A0ACB8VA61</accession>
<dbReference type="EMBL" id="CM041553">
    <property type="protein sequence ID" value="KAI3352245.1"/>
    <property type="molecule type" value="Genomic_DNA"/>
</dbReference>
<gene>
    <name evidence="1" type="ORF">L3Q82_005218</name>
</gene>